<keyword evidence="2" id="KW-1185">Reference proteome</keyword>
<proteinExistence type="predicted"/>
<evidence type="ECO:0000313" key="1">
    <source>
        <dbReference type="EMBL" id="MFC3457164.1"/>
    </source>
</evidence>
<sequence length="104" mass="11556">MNLCDLEESEILSITLDQNHLHFEMVLCTDDGARYKLSAWSAVGASLDVNFGALNLLGHRTDLSNHHTFGELESVSMVNHVLTLEGDFGELVIRRATTSIEQLK</sequence>
<gene>
    <name evidence="1" type="ORF">ACFOPH_02715</name>
</gene>
<organism evidence="1 2">
    <name type="scientific">Massilia haematophila</name>
    <dbReference type="NCBI Taxonomy" id="457923"/>
    <lineage>
        <taxon>Bacteria</taxon>
        <taxon>Pseudomonadati</taxon>
        <taxon>Pseudomonadota</taxon>
        <taxon>Betaproteobacteria</taxon>
        <taxon>Burkholderiales</taxon>
        <taxon>Oxalobacteraceae</taxon>
        <taxon>Telluria group</taxon>
        <taxon>Massilia</taxon>
    </lineage>
</organism>
<name>A0ABV7PDD3_9BURK</name>
<dbReference type="EMBL" id="JBHRVV010000001">
    <property type="protein sequence ID" value="MFC3457164.1"/>
    <property type="molecule type" value="Genomic_DNA"/>
</dbReference>
<evidence type="ECO:0000313" key="2">
    <source>
        <dbReference type="Proteomes" id="UP001595665"/>
    </source>
</evidence>
<reference evidence="2" key="1">
    <citation type="journal article" date="2019" name="Int. J. Syst. Evol. Microbiol.">
        <title>The Global Catalogue of Microorganisms (GCM) 10K type strain sequencing project: providing services to taxonomists for standard genome sequencing and annotation.</title>
        <authorList>
            <consortium name="The Broad Institute Genomics Platform"/>
            <consortium name="The Broad Institute Genome Sequencing Center for Infectious Disease"/>
            <person name="Wu L."/>
            <person name="Ma J."/>
        </authorList>
    </citation>
    <scope>NUCLEOTIDE SEQUENCE [LARGE SCALE GENOMIC DNA]</scope>
    <source>
        <strain evidence="2">CCM 7480</strain>
    </source>
</reference>
<dbReference type="Proteomes" id="UP001595665">
    <property type="component" value="Unassembled WGS sequence"/>
</dbReference>
<accession>A0ABV7PDD3</accession>
<protein>
    <submittedName>
        <fullName evidence="1">Uncharacterized protein</fullName>
    </submittedName>
</protein>
<dbReference type="RefSeq" id="WP_379733313.1">
    <property type="nucleotide sequence ID" value="NZ_JBHRVV010000001.1"/>
</dbReference>
<comment type="caution">
    <text evidence="1">The sequence shown here is derived from an EMBL/GenBank/DDBJ whole genome shotgun (WGS) entry which is preliminary data.</text>
</comment>